<dbReference type="EMBL" id="JAOCQF010000001">
    <property type="protein sequence ID" value="MCT8328989.1"/>
    <property type="molecule type" value="Genomic_DNA"/>
</dbReference>
<keyword evidence="1" id="KW-0812">Transmembrane</keyword>
<feature type="transmembrane region" description="Helical" evidence="1">
    <location>
        <begin position="161"/>
        <end position="183"/>
    </location>
</feature>
<comment type="caution">
    <text evidence="2">The sequence shown here is derived from an EMBL/GenBank/DDBJ whole genome shotgun (WGS) entry which is preliminary data.</text>
</comment>
<name>A0ABT2NJ94_9RHOB</name>
<evidence type="ECO:0000256" key="1">
    <source>
        <dbReference type="SAM" id="Phobius"/>
    </source>
</evidence>
<evidence type="ECO:0000313" key="3">
    <source>
        <dbReference type="Proteomes" id="UP001205601"/>
    </source>
</evidence>
<dbReference type="Proteomes" id="UP001205601">
    <property type="component" value="Unassembled WGS sequence"/>
</dbReference>
<dbReference type="Pfam" id="PF11750">
    <property type="entry name" value="DUF3307"/>
    <property type="match status" value="1"/>
</dbReference>
<gene>
    <name evidence="2" type="ORF">N5I32_05635</name>
</gene>
<accession>A0ABT2NJ94</accession>
<sequence length="239" mass="24590">MTETFAALLCAHVLADFVFQTRWIAGNKRRAPVLLLHGAVVLATAQAALGRVDAWELLALAALHIAIDGMKARFGGDRLAAFLADQGAHLAAIAGLAALRPDLWAGGGWAATPALSGLMALLAGAILATRAGGFAVGLLMRPWADDDLPKGLTNGGALIGLLERGLIFLLVMVGQPAGVGFLVAAKSVLRFETTSQDQRAGEYVIIGTLASFGWALVVAYATLGLMAALPPLVIAPPAP</sequence>
<reference evidence="3" key="1">
    <citation type="submission" date="2023-07" db="EMBL/GenBank/DDBJ databases">
        <title>Defluviimonas sediminis sp. nov., isolated from mangrove sediment.</title>
        <authorList>
            <person name="Liu L."/>
            <person name="Li J."/>
            <person name="Huang Y."/>
            <person name="Pan J."/>
            <person name="Li M."/>
        </authorList>
    </citation>
    <scope>NUCLEOTIDE SEQUENCE [LARGE SCALE GENOMIC DNA]</scope>
    <source>
        <strain evidence="3">FT324</strain>
    </source>
</reference>
<keyword evidence="3" id="KW-1185">Reference proteome</keyword>
<protein>
    <submittedName>
        <fullName evidence="2">DUF3307 domain-containing protein</fullName>
    </submittedName>
</protein>
<keyword evidence="1" id="KW-1133">Transmembrane helix</keyword>
<evidence type="ECO:0000313" key="2">
    <source>
        <dbReference type="EMBL" id="MCT8328989.1"/>
    </source>
</evidence>
<organism evidence="2 3">
    <name type="scientific">Albidovulum sediminis</name>
    <dbReference type="NCBI Taxonomy" id="3066345"/>
    <lineage>
        <taxon>Bacteria</taxon>
        <taxon>Pseudomonadati</taxon>
        <taxon>Pseudomonadota</taxon>
        <taxon>Alphaproteobacteria</taxon>
        <taxon>Rhodobacterales</taxon>
        <taxon>Paracoccaceae</taxon>
        <taxon>Albidovulum</taxon>
    </lineage>
</organism>
<dbReference type="RefSeq" id="WP_261494413.1">
    <property type="nucleotide sequence ID" value="NZ_JAOCQF010000001.1"/>
</dbReference>
<keyword evidence="1" id="KW-0472">Membrane</keyword>
<feature type="transmembrane region" description="Helical" evidence="1">
    <location>
        <begin position="203"/>
        <end position="229"/>
    </location>
</feature>
<feature type="transmembrane region" description="Helical" evidence="1">
    <location>
        <begin position="119"/>
        <end position="140"/>
    </location>
</feature>
<dbReference type="InterPro" id="IPR021737">
    <property type="entry name" value="Phage_phiKZ_Orf197"/>
</dbReference>
<proteinExistence type="predicted"/>